<keyword evidence="3 6" id="KW-0812">Transmembrane</keyword>
<evidence type="ECO:0000313" key="8">
    <source>
        <dbReference type="EMBL" id="KAJ5071057.1"/>
    </source>
</evidence>
<evidence type="ECO:0000256" key="4">
    <source>
        <dbReference type="ARBA" id="ARBA00022989"/>
    </source>
</evidence>
<evidence type="ECO:0000259" key="7">
    <source>
        <dbReference type="Pfam" id="PF06454"/>
    </source>
</evidence>
<accession>A0A9Q0LDU9</accession>
<keyword evidence="4 6" id="KW-1133">Transmembrane helix</keyword>
<reference evidence="8" key="1">
    <citation type="submission" date="2022-10" db="EMBL/GenBank/DDBJ databases">
        <title>Novel sulphate-reducing endosymbionts in the free-living metamonad Anaeramoeba.</title>
        <authorList>
            <person name="Jerlstrom-Hultqvist J."/>
            <person name="Cepicka I."/>
            <person name="Gallot-Lavallee L."/>
            <person name="Salas-Leiva D."/>
            <person name="Curtis B.A."/>
            <person name="Zahonova K."/>
            <person name="Pipaliya S."/>
            <person name="Dacks J."/>
            <person name="Roger A.J."/>
        </authorList>
    </citation>
    <scope>NUCLEOTIDE SEQUENCE</scope>
    <source>
        <strain evidence="8">BMAN</strain>
    </source>
</reference>
<evidence type="ECO:0000256" key="5">
    <source>
        <dbReference type="ARBA" id="ARBA00023136"/>
    </source>
</evidence>
<dbReference type="InterPro" id="IPR009457">
    <property type="entry name" value="THH1/TOM1/TOM3_dom"/>
</dbReference>
<evidence type="ECO:0000256" key="2">
    <source>
        <dbReference type="ARBA" id="ARBA00006779"/>
    </source>
</evidence>
<feature type="transmembrane region" description="Helical" evidence="6">
    <location>
        <begin position="224"/>
        <end position="244"/>
    </location>
</feature>
<feature type="transmembrane region" description="Helical" evidence="6">
    <location>
        <begin position="193"/>
        <end position="212"/>
    </location>
</feature>
<dbReference type="Proteomes" id="UP001149090">
    <property type="component" value="Unassembled WGS sequence"/>
</dbReference>
<evidence type="ECO:0000256" key="1">
    <source>
        <dbReference type="ARBA" id="ARBA00004127"/>
    </source>
</evidence>
<keyword evidence="9" id="KW-1185">Reference proteome</keyword>
<feature type="transmembrane region" description="Helical" evidence="6">
    <location>
        <begin position="41"/>
        <end position="63"/>
    </location>
</feature>
<evidence type="ECO:0000256" key="6">
    <source>
        <dbReference type="SAM" id="Phobius"/>
    </source>
</evidence>
<feature type="transmembrane region" description="Helical" evidence="6">
    <location>
        <begin position="114"/>
        <end position="133"/>
    </location>
</feature>
<sequence>MEVDQFIVEVIFYSLLLIFLTVQVFRLVLFKDFQLFYDLQIQFHGLMLIFAVARIAVSCISYSANKKILLIFIVKRIAYLSFFTSFTLLLFFWAKISNGIQYHEKTPKSLKIPLLITNAIFYLFAIISIIIFATDVEKPEYSNGFYQINSIIVAAAFLVVSISFLVYGLILIRKLKIIVGLIANRKKFLIKSFFVTLFVSICFLLKFIMFVYHPITDKNMNSWFFLFFAYFIPELLPSITQSIVMGPQVPNKNEEVKWKLMNNEN</sequence>
<feature type="transmembrane region" description="Helical" evidence="6">
    <location>
        <begin position="145"/>
        <end position="172"/>
    </location>
</feature>
<dbReference type="AlphaFoldDB" id="A0A9Q0LDU9"/>
<dbReference type="InterPro" id="IPR040226">
    <property type="entry name" value="THH1/TOM1/TOM3"/>
</dbReference>
<dbReference type="OrthoDB" id="10616322at2759"/>
<evidence type="ECO:0000256" key="3">
    <source>
        <dbReference type="ARBA" id="ARBA00022692"/>
    </source>
</evidence>
<comment type="similarity">
    <text evidence="2">Belongs to the plant tobamovirus multiplication TOM1 protein family.</text>
</comment>
<name>A0A9Q0LDU9_ANAIG</name>
<gene>
    <name evidence="8" type="ORF">M0811_02039</name>
</gene>
<feature type="transmembrane region" description="Helical" evidence="6">
    <location>
        <begin position="6"/>
        <end position="29"/>
    </location>
</feature>
<feature type="transmembrane region" description="Helical" evidence="6">
    <location>
        <begin position="69"/>
        <end position="93"/>
    </location>
</feature>
<dbReference type="PANTHER" id="PTHR31142:SF3">
    <property type="entry name" value="THH1_TOM1_TOM3 DOMAIN-CONTAINING PROTEIN"/>
    <property type="match status" value="1"/>
</dbReference>
<dbReference type="EMBL" id="JAPDFW010000092">
    <property type="protein sequence ID" value="KAJ5071057.1"/>
    <property type="molecule type" value="Genomic_DNA"/>
</dbReference>
<keyword evidence="5 6" id="KW-0472">Membrane</keyword>
<evidence type="ECO:0000313" key="9">
    <source>
        <dbReference type="Proteomes" id="UP001149090"/>
    </source>
</evidence>
<proteinExistence type="inferred from homology"/>
<dbReference type="PANTHER" id="PTHR31142">
    <property type="entry name" value="TOBAMOVIRUS MULTIPLICATION PROTEIN 1-LIKE ISOFORM X1"/>
    <property type="match status" value="1"/>
</dbReference>
<comment type="caution">
    <text evidence="8">The sequence shown here is derived from an EMBL/GenBank/DDBJ whole genome shotgun (WGS) entry which is preliminary data.</text>
</comment>
<protein>
    <submittedName>
        <fullName evidence="8">Tobamovirus multiplication protein 1-like isoform x1</fullName>
    </submittedName>
</protein>
<organism evidence="8 9">
    <name type="scientific">Anaeramoeba ignava</name>
    <name type="common">Anaerobic marine amoeba</name>
    <dbReference type="NCBI Taxonomy" id="1746090"/>
    <lineage>
        <taxon>Eukaryota</taxon>
        <taxon>Metamonada</taxon>
        <taxon>Anaeramoebidae</taxon>
        <taxon>Anaeramoeba</taxon>
    </lineage>
</organism>
<feature type="domain" description="THH1/TOM1/TOM3" evidence="7">
    <location>
        <begin position="6"/>
        <end position="252"/>
    </location>
</feature>
<comment type="subcellular location">
    <subcellularLocation>
        <location evidence="1">Endomembrane system</location>
        <topology evidence="1">Multi-pass membrane protein</topology>
    </subcellularLocation>
</comment>
<dbReference type="Pfam" id="PF06454">
    <property type="entry name" value="THH1_TOM1-3_dom"/>
    <property type="match status" value="1"/>
</dbReference>
<dbReference type="GO" id="GO:0012505">
    <property type="term" value="C:endomembrane system"/>
    <property type="evidence" value="ECO:0007669"/>
    <property type="project" value="UniProtKB-SubCell"/>
</dbReference>